<dbReference type="Pfam" id="PF02687">
    <property type="entry name" value="FtsX"/>
    <property type="match status" value="2"/>
</dbReference>
<evidence type="ECO:0000256" key="4">
    <source>
        <dbReference type="ARBA" id="ARBA00022989"/>
    </source>
</evidence>
<dbReference type="RefSeq" id="WP_021363739.1">
    <property type="nucleotide sequence ID" value="NZ_BBYB01000182.1"/>
</dbReference>
<evidence type="ECO:0000256" key="5">
    <source>
        <dbReference type="ARBA" id="ARBA00023136"/>
    </source>
</evidence>
<dbReference type="PANTHER" id="PTHR30572">
    <property type="entry name" value="MEMBRANE COMPONENT OF TRANSPORTER-RELATED"/>
    <property type="match status" value="1"/>
</dbReference>
<organism evidence="12">
    <name type="scientific">Clostridioides difficile</name>
    <name type="common">Peptoclostridium difficile</name>
    <dbReference type="NCBI Taxonomy" id="1496"/>
    <lineage>
        <taxon>Bacteria</taxon>
        <taxon>Bacillati</taxon>
        <taxon>Bacillota</taxon>
        <taxon>Clostridia</taxon>
        <taxon>Peptostreptococcales</taxon>
        <taxon>Peptostreptococcaceae</taxon>
        <taxon>Clostridioides</taxon>
    </lineage>
</organism>
<feature type="transmembrane region" description="Helical" evidence="7">
    <location>
        <begin position="417"/>
        <end position="437"/>
    </location>
</feature>
<feature type="transmembrane region" description="Helical" evidence="7">
    <location>
        <begin position="755"/>
        <end position="778"/>
    </location>
</feature>
<feature type="transmembrane region" description="Helical" evidence="7">
    <location>
        <begin position="310"/>
        <end position="333"/>
    </location>
</feature>
<dbReference type="Pfam" id="PF12704">
    <property type="entry name" value="MacB_PCD"/>
    <property type="match status" value="1"/>
</dbReference>
<evidence type="ECO:0000313" key="12">
    <source>
        <dbReference type="EMBL" id="CDT65708.1"/>
    </source>
</evidence>
<evidence type="ECO:0000256" key="7">
    <source>
        <dbReference type="SAM" id="Phobius"/>
    </source>
</evidence>
<evidence type="ECO:0000256" key="1">
    <source>
        <dbReference type="ARBA" id="ARBA00004651"/>
    </source>
</evidence>
<protein>
    <submittedName>
        <fullName evidence="12">ABC-type transport system, permease</fullName>
    </submittedName>
</protein>
<keyword evidence="3 7" id="KW-0812">Transmembrane</keyword>
<keyword evidence="2" id="KW-1003">Cell membrane</keyword>
<feature type="transmembrane region" description="Helical" evidence="7">
    <location>
        <begin position="256"/>
        <end position="283"/>
    </location>
</feature>
<evidence type="ECO:0000256" key="2">
    <source>
        <dbReference type="ARBA" id="ARBA00022475"/>
    </source>
</evidence>
<dbReference type="InterPro" id="IPR025857">
    <property type="entry name" value="MacB_PCD"/>
</dbReference>
<feature type="transmembrane region" description="Helical" evidence="7">
    <location>
        <begin position="717"/>
        <end position="743"/>
    </location>
</feature>
<comment type="similarity">
    <text evidence="6">Belongs to the ABC-4 integral membrane protein family.</text>
</comment>
<dbReference type="GO" id="GO:0005886">
    <property type="term" value="C:plasma membrane"/>
    <property type="evidence" value="ECO:0007669"/>
    <property type="project" value="UniProtKB-SubCell"/>
</dbReference>
<dbReference type="EMBL" id="LK932407">
    <property type="protein sequence ID" value="CDS88419.1"/>
    <property type="molecule type" value="Genomic_DNA"/>
</dbReference>
<feature type="domain" description="MacB-like periplasmic core" evidence="9">
    <location>
        <begin position="19"/>
        <end position="227"/>
    </location>
</feature>
<name>A0A069ATK8_CLODI</name>
<evidence type="ECO:0000313" key="10">
    <source>
        <dbReference type="EMBL" id="CDS85224.1"/>
    </source>
</evidence>
<dbReference type="InterPro" id="IPR050250">
    <property type="entry name" value="Macrolide_Exporter_MacB"/>
</dbReference>
<feature type="domain" description="ABC3 transporter permease C-terminal" evidence="8">
    <location>
        <begin position="261"/>
        <end position="365"/>
    </location>
</feature>
<evidence type="ECO:0000256" key="3">
    <source>
        <dbReference type="ARBA" id="ARBA00022692"/>
    </source>
</evidence>
<dbReference type="EMBL" id="LK933316">
    <property type="protein sequence ID" value="CDT65708.1"/>
    <property type="molecule type" value="Genomic_DNA"/>
</dbReference>
<feature type="domain" description="ABC3 transporter permease C-terminal" evidence="8">
    <location>
        <begin position="669"/>
        <end position="784"/>
    </location>
</feature>
<dbReference type="AlphaFoldDB" id="A0A069ATK8"/>
<dbReference type="GO" id="GO:0022857">
    <property type="term" value="F:transmembrane transporter activity"/>
    <property type="evidence" value="ECO:0007669"/>
    <property type="project" value="TreeGrafter"/>
</dbReference>
<evidence type="ECO:0000313" key="11">
    <source>
        <dbReference type="EMBL" id="CDS88419.1"/>
    </source>
</evidence>
<dbReference type="InterPro" id="IPR003838">
    <property type="entry name" value="ABC3_permease_C"/>
</dbReference>
<dbReference type="EMBL" id="LK932505">
    <property type="protein sequence ID" value="CDS85224.1"/>
    <property type="molecule type" value="Genomic_DNA"/>
</dbReference>
<feature type="transmembrane region" description="Helical" evidence="7">
    <location>
        <begin position="664"/>
        <end position="690"/>
    </location>
</feature>
<feature type="transmembrane region" description="Helical" evidence="7">
    <location>
        <begin position="345"/>
        <end position="365"/>
    </location>
</feature>
<evidence type="ECO:0000259" key="8">
    <source>
        <dbReference type="Pfam" id="PF02687"/>
    </source>
</evidence>
<evidence type="ECO:0000259" key="9">
    <source>
        <dbReference type="Pfam" id="PF12704"/>
    </source>
</evidence>
<evidence type="ECO:0000256" key="6">
    <source>
        <dbReference type="ARBA" id="ARBA00038076"/>
    </source>
</evidence>
<keyword evidence="5 7" id="KW-0472">Membrane</keyword>
<keyword evidence="4 7" id="KW-1133">Transmembrane helix</keyword>
<accession>A0A069ATK8</accession>
<comment type="subcellular location">
    <subcellularLocation>
        <location evidence="1">Cell membrane</location>
        <topology evidence="1">Multi-pass membrane protein</topology>
    </subcellularLocation>
</comment>
<dbReference type="PANTHER" id="PTHR30572:SF4">
    <property type="entry name" value="ABC TRANSPORTER PERMEASE YTRF"/>
    <property type="match status" value="1"/>
</dbReference>
<gene>
    <name evidence="12" type="ORF">BN1095_620133</name>
    <name evidence="10" type="ORF">BN1096_520165</name>
    <name evidence="11" type="ORF">BN1097_680019</name>
</gene>
<sequence length="795" mass="89001">MINTTKIAKSNLKQNKSKSILIIITIILSTLMLSSIGIYIVDAGAYQKENTIKYSGNYQGILANVDEKQADILSNHADVELTGEMNGVGVEKLEDDSNISLAYMNEDALKLNSFEFIKGKLPSKENEIVLDSGALKALGYKNKDLGEKIKISYDDYKNDKKIEKEFIISGILKTSEISEAGKYYYAIISESYMRNTRDMSQEDFNIYVKFNDKSNLSIEQAKEKLDKIANDIGLDTINTAVNENYINALKPDMETIMGGVFVGLVIVLSSILVIYNIFYISIVTKVQEFGKLRAIGATKKQIKNIVFKEGFILAGIAIPIGIILGYVLANIIIKSFMDIDVKSSRLPVILSVVVISFISVVLSLLKPMKVASKVSIVDAVRYTGNKISNKSKRKGYKNINLKRLSHANLERNKKRTYMTLASLILSGTIFITVSTALESFDAEKMAREHFPYDIEVRLSGYEMNSDKNPKDNLNILQMDNPLSKDFFNQIKNMEGIKRIESARSVKIGMEDYDVEFKYDLLQSINENDVKSLNKNIIDGKINLERLQTGDEIVITHVDTAKEMGVKAGDKIRLTLYDGDKKIKKEFKVQAIAMGVPSFGIGKDFIDRTLKYDSTSSLGIYTEEGKYQEIKDSIKKIAKNNGFLETDFIDSRIESNKATISFIKIMGYTLTGIIGVIGFMNLVNTMITSIVTRKKELGMLQAIGLTNKQLVKMLNSEAMYYTSGMMIGSILFGGILGYIAVIFLKKTGLSYATYSLPIVPILLMIVCILIAQFITTYLIGRSFNKESLIDRVRYSE</sequence>
<proteinExistence type="inferred from homology"/>
<reference evidence="12" key="1">
    <citation type="submission" date="2014-07" db="EMBL/GenBank/DDBJ databases">
        <authorList>
            <person name="Monot Marc"/>
        </authorList>
    </citation>
    <scope>NUCLEOTIDE SEQUENCE</scope>
    <source>
        <strain evidence="12">7032989</strain>
        <strain evidence="11">7032994</strain>
    </source>
</reference>
<feature type="transmembrane region" description="Helical" evidence="7">
    <location>
        <begin position="20"/>
        <end position="41"/>
    </location>
</feature>